<dbReference type="Gene3D" id="3.30.700.20">
    <property type="entry name" value="Hypothetical protein ph0010, domain 1"/>
    <property type="match status" value="1"/>
</dbReference>
<dbReference type="InterPro" id="IPR002733">
    <property type="entry name" value="AMMECR1_domain"/>
</dbReference>
<dbReference type="Pfam" id="PF01871">
    <property type="entry name" value="AMMECR1"/>
    <property type="match status" value="1"/>
</dbReference>
<dbReference type="Gene3D" id="3.40.830.10">
    <property type="entry name" value="LigB-like"/>
    <property type="match status" value="1"/>
</dbReference>
<evidence type="ECO:0000313" key="4">
    <source>
        <dbReference type="Proteomes" id="UP000184509"/>
    </source>
</evidence>
<reference evidence="3 4" key="1">
    <citation type="submission" date="2016-11" db="EMBL/GenBank/DDBJ databases">
        <authorList>
            <person name="Jaros S."/>
            <person name="Januszkiewicz K."/>
            <person name="Wedrychowicz H."/>
        </authorList>
    </citation>
    <scope>NUCLEOTIDE SEQUENCE [LARGE SCALE GENOMIC DNA]</scope>
    <source>
        <strain evidence="3 4">DSM 26991</strain>
    </source>
</reference>
<dbReference type="AlphaFoldDB" id="A0A1M4YN78"/>
<dbReference type="OrthoDB" id="9785549at2"/>
<dbReference type="Proteomes" id="UP000184509">
    <property type="component" value="Unassembled WGS sequence"/>
</dbReference>
<dbReference type="Gene3D" id="3.30.1490.150">
    <property type="entry name" value="Hypothetical protein ph0010, domain 2"/>
    <property type="match status" value="1"/>
</dbReference>
<protein>
    <recommendedName>
        <fullName evidence="2">AMMECR1 domain-containing protein</fullName>
    </recommendedName>
</protein>
<dbReference type="PROSITE" id="PS51112">
    <property type="entry name" value="AMMECR1"/>
    <property type="match status" value="1"/>
</dbReference>
<dbReference type="NCBIfam" id="TIGR04335">
    <property type="entry name" value="AmmeMemoSam_A"/>
    <property type="match status" value="1"/>
</dbReference>
<proteinExistence type="inferred from homology"/>
<dbReference type="NCBIfam" id="TIGR04336">
    <property type="entry name" value="AmmeMemoSam_B"/>
    <property type="match status" value="1"/>
</dbReference>
<evidence type="ECO:0000313" key="3">
    <source>
        <dbReference type="EMBL" id="SHF07269.1"/>
    </source>
</evidence>
<dbReference type="InterPro" id="IPR027485">
    <property type="entry name" value="AMMECR1_N"/>
</dbReference>
<name>A0A1M4YN78_9BACE</name>
<organism evidence="3 4">
    <name type="scientific">Bacteroides luti</name>
    <dbReference type="NCBI Taxonomy" id="1297750"/>
    <lineage>
        <taxon>Bacteria</taxon>
        <taxon>Pseudomonadati</taxon>
        <taxon>Bacteroidota</taxon>
        <taxon>Bacteroidia</taxon>
        <taxon>Bacteroidales</taxon>
        <taxon>Bacteroidaceae</taxon>
        <taxon>Bacteroides</taxon>
    </lineage>
</organism>
<dbReference type="Pfam" id="PF01875">
    <property type="entry name" value="Memo"/>
    <property type="match status" value="1"/>
</dbReference>
<dbReference type="STRING" id="1297750.SAMN05444405_10533"/>
<dbReference type="InterPro" id="IPR036071">
    <property type="entry name" value="AMMECR1_dom_sf"/>
</dbReference>
<comment type="similarity">
    <text evidence="1">Belongs to the MEMO1 family.</text>
</comment>
<dbReference type="RefSeq" id="WP_073400152.1">
    <property type="nucleotide sequence ID" value="NZ_FQTV01000005.1"/>
</dbReference>
<dbReference type="PANTHER" id="PTHR11060">
    <property type="entry name" value="PROTEIN MEMO1"/>
    <property type="match status" value="1"/>
</dbReference>
<dbReference type="NCBIfam" id="TIGR00296">
    <property type="entry name" value="TIGR00296 family protein"/>
    <property type="match status" value="1"/>
</dbReference>
<evidence type="ECO:0000256" key="1">
    <source>
        <dbReference type="ARBA" id="ARBA00006315"/>
    </source>
</evidence>
<keyword evidence="4" id="KW-1185">Reference proteome</keyword>
<dbReference type="PANTHER" id="PTHR11060:SF0">
    <property type="entry name" value="PROTEIN MEMO1"/>
    <property type="match status" value="1"/>
</dbReference>
<dbReference type="InterPro" id="IPR027623">
    <property type="entry name" value="AmmeMemoSam_A"/>
</dbReference>
<feature type="domain" description="AMMECR1" evidence="2">
    <location>
        <begin position="303"/>
        <end position="484"/>
    </location>
</feature>
<evidence type="ECO:0000259" key="2">
    <source>
        <dbReference type="PROSITE" id="PS51112"/>
    </source>
</evidence>
<accession>A0A1M4YN78</accession>
<dbReference type="InterPro" id="IPR023473">
    <property type="entry name" value="AMMECR1"/>
</dbReference>
<dbReference type="EMBL" id="FQTV01000005">
    <property type="protein sequence ID" value="SHF07269.1"/>
    <property type="molecule type" value="Genomic_DNA"/>
</dbReference>
<dbReference type="CDD" id="cd07361">
    <property type="entry name" value="MEMO_like"/>
    <property type="match status" value="1"/>
</dbReference>
<dbReference type="InterPro" id="IPR002737">
    <property type="entry name" value="MEMO1_fam"/>
</dbReference>
<gene>
    <name evidence="3" type="ORF">SAMN05444405_10533</name>
</gene>
<dbReference type="SUPFAM" id="SSF143447">
    <property type="entry name" value="AMMECR1-like"/>
    <property type="match status" value="1"/>
</dbReference>
<sequence length="484" mass="54072">MSDKHPTSDRYPAVAGQFYPANPDSLQKELTKHFAAAAPKMYEHVRAIITPHAGYVFSGTIAASAFNQIDKDVDYKRVFLIASSHQVHFEGASIFCDGDFLMPYGKEEVDTVFGKMLVKSNPELFTDDPLPHSNEHSIEVQLPFLHYVLNGKYKIVPIVLGTADHKTCRHIASVLKPYLTKDNLFVISSDFSHYPDYDNAKSVDLDTEKAILCNDPKHLITVLSENAGKHIPRLATSLCGWTSVLTLLYMTEGNESFHYNGVKYSNSGDAELYGEHDRVVGYWAIALTEKEDSKKEEFSLSGEEKQQLLKEARRAIENLFWDSEKPALDINNCSPALKTKCGAFVSLHRKDGSLRGCIGQMVGDKPLLKVVHDKAIWAAINDSRFSPLTEDELDDVDIEISVLSPMKKIQDISEIEMGVHGIYISQGYCSGVFLPQVATETGWDKETFLGHCARDKAGIGWEGWKDADIYIFTATIFSEKDNSN</sequence>